<reference evidence="2 3" key="1">
    <citation type="submission" date="2020-06" db="EMBL/GenBank/DDBJ databases">
        <authorList>
            <person name="Cao W.R."/>
        </authorList>
    </citation>
    <scope>NUCLEOTIDE SEQUENCE [LARGE SCALE GENOMIC DNA]</scope>
    <source>
        <strain evidence="2 3">B1Z28</strain>
    </source>
</reference>
<dbReference type="Pfam" id="PF06568">
    <property type="entry name" value="YjiS-like"/>
    <property type="match status" value="1"/>
</dbReference>
<sequence>MTQIAIHHPCKPSRKFGLGMITQAVSLLRQRRCLARLDDRALKDIGVTRLEADTEARRPVWDAPQFWHK</sequence>
<dbReference type="EMBL" id="JABXWT010000001">
    <property type="protein sequence ID" value="NVO54481.1"/>
    <property type="molecule type" value="Genomic_DNA"/>
</dbReference>
<protein>
    <submittedName>
        <fullName evidence="2">DUF1127 domain-containing protein</fullName>
    </submittedName>
</protein>
<evidence type="ECO:0000313" key="3">
    <source>
        <dbReference type="Proteomes" id="UP000630805"/>
    </source>
</evidence>
<accession>A0ABX2PL89</accession>
<dbReference type="Proteomes" id="UP000630805">
    <property type="component" value="Unassembled WGS sequence"/>
</dbReference>
<organism evidence="2 3">
    <name type="scientific">Ruegeria haliotis</name>
    <dbReference type="NCBI Taxonomy" id="2747601"/>
    <lineage>
        <taxon>Bacteria</taxon>
        <taxon>Pseudomonadati</taxon>
        <taxon>Pseudomonadota</taxon>
        <taxon>Alphaproteobacteria</taxon>
        <taxon>Rhodobacterales</taxon>
        <taxon>Roseobacteraceae</taxon>
        <taxon>Ruegeria</taxon>
    </lineage>
</organism>
<gene>
    <name evidence="2" type="ORF">HW561_01595</name>
</gene>
<feature type="domain" description="YjiS-like" evidence="1">
    <location>
        <begin position="28"/>
        <end position="52"/>
    </location>
</feature>
<comment type="caution">
    <text evidence="2">The sequence shown here is derived from an EMBL/GenBank/DDBJ whole genome shotgun (WGS) entry which is preliminary data.</text>
</comment>
<dbReference type="InterPro" id="IPR009506">
    <property type="entry name" value="YjiS-like"/>
</dbReference>
<dbReference type="RefSeq" id="WP_176861472.1">
    <property type="nucleotide sequence ID" value="NZ_JABXWT010000001.1"/>
</dbReference>
<evidence type="ECO:0000313" key="2">
    <source>
        <dbReference type="EMBL" id="NVO54481.1"/>
    </source>
</evidence>
<keyword evidence="3" id="KW-1185">Reference proteome</keyword>
<evidence type="ECO:0000259" key="1">
    <source>
        <dbReference type="Pfam" id="PF06568"/>
    </source>
</evidence>
<proteinExistence type="predicted"/>
<name>A0ABX2PL89_9RHOB</name>